<reference evidence="1 2" key="1">
    <citation type="submission" date="2020-10" db="EMBL/GenBank/DDBJ databases">
        <title>Wide distribution of Phycisphaera-like planctomycetes from WD2101 soil group in peatlands and genome analysis of the first cultivated representative.</title>
        <authorList>
            <person name="Dedysh S.N."/>
            <person name="Beletsky A.V."/>
            <person name="Ivanova A."/>
            <person name="Kulichevskaya I.S."/>
            <person name="Suzina N.E."/>
            <person name="Philippov D.A."/>
            <person name="Rakitin A.L."/>
            <person name="Mardanov A.V."/>
            <person name="Ravin N.V."/>
        </authorList>
    </citation>
    <scope>NUCLEOTIDE SEQUENCE [LARGE SCALE GENOMIC DNA]</scope>
    <source>
        <strain evidence="1 2">M1803</strain>
    </source>
</reference>
<evidence type="ECO:0000313" key="1">
    <source>
        <dbReference type="EMBL" id="QOV90215.1"/>
    </source>
</evidence>
<dbReference type="Proteomes" id="UP000593765">
    <property type="component" value="Chromosome"/>
</dbReference>
<organism evidence="1 2">
    <name type="scientific">Humisphaera borealis</name>
    <dbReference type="NCBI Taxonomy" id="2807512"/>
    <lineage>
        <taxon>Bacteria</taxon>
        <taxon>Pseudomonadati</taxon>
        <taxon>Planctomycetota</taxon>
        <taxon>Phycisphaerae</taxon>
        <taxon>Tepidisphaerales</taxon>
        <taxon>Tepidisphaeraceae</taxon>
        <taxon>Humisphaera</taxon>
    </lineage>
</organism>
<keyword evidence="2" id="KW-1185">Reference proteome</keyword>
<gene>
    <name evidence="1" type="ORF">IPV69_02245</name>
</gene>
<dbReference type="EMBL" id="CP063458">
    <property type="protein sequence ID" value="QOV90215.1"/>
    <property type="molecule type" value="Genomic_DNA"/>
</dbReference>
<accession>A0A7M2WXJ3</accession>
<dbReference type="AlphaFoldDB" id="A0A7M2WXJ3"/>
<name>A0A7M2WXJ3_9BACT</name>
<dbReference type="KEGG" id="hbs:IPV69_02245"/>
<protein>
    <submittedName>
        <fullName evidence="1">Uncharacterized protein</fullName>
    </submittedName>
</protein>
<proteinExistence type="predicted"/>
<evidence type="ECO:0000313" key="2">
    <source>
        <dbReference type="Proteomes" id="UP000593765"/>
    </source>
</evidence>
<sequence>MLAKVEDNPVAPDALWWPAMNFDQFRWDGTIGRYELRIPRADFVQRLSGVYAQCVRELQEDDRLVADQQRSPLRDAGYPSLETVLDNAETTFELVEVFIYENVFEAFLPHPPSAKARFMINSVDEVASTSESVLIRGRGYHGGPGFANCGGPAAG</sequence>
<dbReference type="RefSeq" id="WP_206293290.1">
    <property type="nucleotide sequence ID" value="NZ_CP063458.1"/>
</dbReference>